<sequence length="65" mass="7633">MNLFALKSKLILNQKTTRTNHNCPVIGYGDYIYIGARPDIKFKKVICFKCMCYKKKLCPFTFIHL</sequence>
<protein>
    <submittedName>
        <fullName evidence="1">Uncharacterized protein</fullName>
    </submittedName>
</protein>
<organism evidence="1 2">
    <name type="scientific">Tegillarca granosa</name>
    <name type="common">Malaysian cockle</name>
    <name type="synonym">Anadara granosa</name>
    <dbReference type="NCBI Taxonomy" id="220873"/>
    <lineage>
        <taxon>Eukaryota</taxon>
        <taxon>Metazoa</taxon>
        <taxon>Spiralia</taxon>
        <taxon>Lophotrochozoa</taxon>
        <taxon>Mollusca</taxon>
        <taxon>Bivalvia</taxon>
        <taxon>Autobranchia</taxon>
        <taxon>Pteriomorphia</taxon>
        <taxon>Arcoida</taxon>
        <taxon>Arcoidea</taxon>
        <taxon>Arcidae</taxon>
        <taxon>Tegillarca</taxon>
    </lineage>
</organism>
<reference evidence="1 2" key="1">
    <citation type="submission" date="2022-12" db="EMBL/GenBank/DDBJ databases">
        <title>Chromosome-level genome of Tegillarca granosa.</title>
        <authorList>
            <person name="Kim J."/>
        </authorList>
    </citation>
    <scope>NUCLEOTIDE SEQUENCE [LARGE SCALE GENOMIC DNA]</scope>
    <source>
        <strain evidence="1">Teg-2019</strain>
        <tissue evidence="1">Adductor muscle</tissue>
    </source>
</reference>
<gene>
    <name evidence="1" type="ORF">KUTeg_009112</name>
</gene>
<comment type="caution">
    <text evidence="1">The sequence shown here is derived from an EMBL/GenBank/DDBJ whole genome shotgun (WGS) entry which is preliminary data.</text>
</comment>
<name>A0ABQ9F7G6_TEGGR</name>
<evidence type="ECO:0000313" key="2">
    <source>
        <dbReference type="Proteomes" id="UP001217089"/>
    </source>
</evidence>
<keyword evidence="2" id="KW-1185">Reference proteome</keyword>
<dbReference type="EMBL" id="JARBDR010000376">
    <property type="protein sequence ID" value="KAJ8313326.1"/>
    <property type="molecule type" value="Genomic_DNA"/>
</dbReference>
<proteinExistence type="predicted"/>
<dbReference type="Proteomes" id="UP001217089">
    <property type="component" value="Unassembled WGS sequence"/>
</dbReference>
<evidence type="ECO:0000313" key="1">
    <source>
        <dbReference type="EMBL" id="KAJ8313326.1"/>
    </source>
</evidence>
<accession>A0ABQ9F7G6</accession>